<proteinExistence type="predicted"/>
<name>A0ABD5SKV6_9EURY</name>
<gene>
    <name evidence="2" type="ORF">ACFQE6_11585</name>
</gene>
<evidence type="ECO:0000313" key="3">
    <source>
        <dbReference type="Proteomes" id="UP001596383"/>
    </source>
</evidence>
<organism evidence="2 3">
    <name type="scientific">Natrinema soli</name>
    <dbReference type="NCBI Taxonomy" id="1930624"/>
    <lineage>
        <taxon>Archaea</taxon>
        <taxon>Methanobacteriati</taxon>
        <taxon>Methanobacteriota</taxon>
        <taxon>Stenosarchaea group</taxon>
        <taxon>Halobacteria</taxon>
        <taxon>Halobacteriales</taxon>
        <taxon>Natrialbaceae</taxon>
        <taxon>Natrinema</taxon>
    </lineage>
</organism>
<sequence>MTQPASTRGDGAPTQRKATLFCWECDHSSPVDGDWVLESNGRHVAYVCPNCETTLTKRPRPNEPTRERALIVPIAAWQRAIRTSTTVWRASVEIGLSSLTILTGVGHVSGVQAASA</sequence>
<protein>
    <recommendedName>
        <fullName evidence="1">DUF8106 domain-containing protein</fullName>
    </recommendedName>
</protein>
<accession>A0ABD5SKV6</accession>
<feature type="domain" description="DUF8106" evidence="1">
    <location>
        <begin position="16"/>
        <end position="58"/>
    </location>
</feature>
<dbReference type="Proteomes" id="UP001596383">
    <property type="component" value="Unassembled WGS sequence"/>
</dbReference>
<dbReference type="RefSeq" id="WP_273738631.1">
    <property type="nucleotide sequence ID" value="NZ_JAQIVI010000160.1"/>
</dbReference>
<dbReference type="EMBL" id="JBHSWV010000160">
    <property type="protein sequence ID" value="MFC6765607.1"/>
    <property type="molecule type" value="Genomic_DNA"/>
</dbReference>
<keyword evidence="3" id="KW-1185">Reference proteome</keyword>
<evidence type="ECO:0000313" key="2">
    <source>
        <dbReference type="EMBL" id="MFC6765607.1"/>
    </source>
</evidence>
<comment type="caution">
    <text evidence="2">The sequence shown here is derived from an EMBL/GenBank/DDBJ whole genome shotgun (WGS) entry which is preliminary data.</text>
</comment>
<dbReference type="InterPro" id="IPR058419">
    <property type="entry name" value="DUF8106"/>
</dbReference>
<dbReference type="AlphaFoldDB" id="A0ABD5SKV6"/>
<dbReference type="Pfam" id="PF26408">
    <property type="entry name" value="DUF8106"/>
    <property type="match status" value="1"/>
</dbReference>
<evidence type="ECO:0000259" key="1">
    <source>
        <dbReference type="Pfam" id="PF26408"/>
    </source>
</evidence>
<reference evidence="2 3" key="1">
    <citation type="journal article" date="2019" name="Int. J. Syst. Evol. Microbiol.">
        <title>The Global Catalogue of Microorganisms (GCM) 10K type strain sequencing project: providing services to taxonomists for standard genome sequencing and annotation.</title>
        <authorList>
            <consortium name="The Broad Institute Genomics Platform"/>
            <consortium name="The Broad Institute Genome Sequencing Center for Infectious Disease"/>
            <person name="Wu L."/>
            <person name="Ma J."/>
        </authorList>
    </citation>
    <scope>NUCLEOTIDE SEQUENCE [LARGE SCALE GENOMIC DNA]</scope>
    <source>
        <strain evidence="2 3">LMG 29247</strain>
    </source>
</reference>